<evidence type="ECO:0000313" key="1">
    <source>
        <dbReference type="EMBL" id="KAL3680484.1"/>
    </source>
</evidence>
<protein>
    <submittedName>
        <fullName evidence="1">Uncharacterized protein</fullName>
    </submittedName>
</protein>
<comment type="caution">
    <text evidence="1">The sequence shown here is derived from an EMBL/GenBank/DDBJ whole genome shotgun (WGS) entry which is preliminary data.</text>
</comment>
<sequence>MTLPGAAAAAFEKVKSRSLCCTSFLDSIAIPTEQKKALASKSPRFAESEDDQVSLEALLGVSQPLDKEA</sequence>
<evidence type="ECO:0000313" key="2">
    <source>
        <dbReference type="Proteomes" id="UP001633002"/>
    </source>
</evidence>
<keyword evidence="2" id="KW-1185">Reference proteome</keyword>
<proteinExistence type="predicted"/>
<dbReference type="EMBL" id="JBJQOH010000007">
    <property type="protein sequence ID" value="KAL3680484.1"/>
    <property type="molecule type" value="Genomic_DNA"/>
</dbReference>
<name>A0ABD3GRT6_9MARC</name>
<gene>
    <name evidence="1" type="ORF">R1sor_023440</name>
</gene>
<dbReference type="AlphaFoldDB" id="A0ABD3GRT6"/>
<accession>A0ABD3GRT6</accession>
<organism evidence="1 2">
    <name type="scientific">Riccia sorocarpa</name>
    <dbReference type="NCBI Taxonomy" id="122646"/>
    <lineage>
        <taxon>Eukaryota</taxon>
        <taxon>Viridiplantae</taxon>
        <taxon>Streptophyta</taxon>
        <taxon>Embryophyta</taxon>
        <taxon>Marchantiophyta</taxon>
        <taxon>Marchantiopsida</taxon>
        <taxon>Marchantiidae</taxon>
        <taxon>Marchantiales</taxon>
        <taxon>Ricciaceae</taxon>
        <taxon>Riccia</taxon>
    </lineage>
</organism>
<reference evidence="1 2" key="1">
    <citation type="submission" date="2024-09" db="EMBL/GenBank/DDBJ databases">
        <title>Chromosome-scale assembly of Riccia sorocarpa.</title>
        <authorList>
            <person name="Paukszto L."/>
        </authorList>
    </citation>
    <scope>NUCLEOTIDE SEQUENCE [LARGE SCALE GENOMIC DNA]</scope>
    <source>
        <strain evidence="1">LP-2024</strain>
        <tissue evidence="1">Aerial parts of the thallus</tissue>
    </source>
</reference>
<dbReference type="Proteomes" id="UP001633002">
    <property type="component" value="Unassembled WGS sequence"/>
</dbReference>